<dbReference type="InterPro" id="IPR023036">
    <property type="entry name" value="Ribosomal_uS14_bac/plastid"/>
</dbReference>
<dbReference type="FunFam" id="1.10.287.1480:FF:000001">
    <property type="entry name" value="30S ribosomal protein S14"/>
    <property type="match status" value="1"/>
</dbReference>
<evidence type="ECO:0000256" key="3">
    <source>
        <dbReference type="ARBA" id="ARBA00023274"/>
    </source>
</evidence>
<protein>
    <recommendedName>
        <fullName evidence="6">30S ribosomal protein S14</fullName>
    </recommendedName>
</protein>
<proteinExistence type="inferred from homology"/>
<evidence type="ECO:0000313" key="5">
    <source>
        <dbReference type="EMBL" id="KKK98061.1"/>
    </source>
</evidence>
<dbReference type="GO" id="GO:0015935">
    <property type="term" value="C:small ribosomal subunit"/>
    <property type="evidence" value="ECO:0007669"/>
    <property type="project" value="TreeGrafter"/>
</dbReference>
<dbReference type="GO" id="GO:0005737">
    <property type="term" value="C:cytoplasm"/>
    <property type="evidence" value="ECO:0007669"/>
    <property type="project" value="UniProtKB-ARBA"/>
</dbReference>
<feature type="compositionally biased region" description="Basic residues" evidence="4">
    <location>
        <begin position="60"/>
        <end position="69"/>
    </location>
</feature>
<comment type="similarity">
    <text evidence="1">Belongs to the universal ribosomal protein uS14 family.</text>
</comment>
<dbReference type="GO" id="GO:0003735">
    <property type="term" value="F:structural constituent of ribosome"/>
    <property type="evidence" value="ECO:0007669"/>
    <property type="project" value="InterPro"/>
</dbReference>
<keyword evidence="2" id="KW-0689">Ribosomal protein</keyword>
<accession>A0A0F9CN52</accession>
<dbReference type="SUPFAM" id="SSF57716">
    <property type="entry name" value="Glucocorticoid receptor-like (DNA-binding domain)"/>
    <property type="match status" value="1"/>
</dbReference>
<dbReference type="PANTHER" id="PTHR19836:SF19">
    <property type="entry name" value="SMALL RIBOSOMAL SUBUNIT PROTEIN US14M"/>
    <property type="match status" value="1"/>
</dbReference>
<dbReference type="PANTHER" id="PTHR19836">
    <property type="entry name" value="30S RIBOSOMAL PROTEIN S14"/>
    <property type="match status" value="1"/>
</dbReference>
<dbReference type="NCBIfam" id="NF006477">
    <property type="entry name" value="PRK08881.1"/>
    <property type="match status" value="1"/>
</dbReference>
<dbReference type="EMBL" id="LAZR01045779">
    <property type="protein sequence ID" value="KKK98061.1"/>
    <property type="molecule type" value="Genomic_DNA"/>
</dbReference>
<dbReference type="Pfam" id="PF00253">
    <property type="entry name" value="Ribosomal_S14"/>
    <property type="match status" value="1"/>
</dbReference>
<dbReference type="InterPro" id="IPR001209">
    <property type="entry name" value="Ribosomal_uS14"/>
</dbReference>
<dbReference type="AlphaFoldDB" id="A0A0F9CN52"/>
<feature type="region of interest" description="Disordered" evidence="4">
    <location>
        <begin position="49"/>
        <end position="69"/>
    </location>
</feature>
<evidence type="ECO:0008006" key="6">
    <source>
        <dbReference type="Google" id="ProtNLM"/>
    </source>
</evidence>
<comment type="caution">
    <text evidence="5">The sequence shown here is derived from an EMBL/GenBank/DDBJ whole genome shotgun (WGS) entry which is preliminary data.</text>
</comment>
<reference evidence="5" key="1">
    <citation type="journal article" date="2015" name="Nature">
        <title>Complex archaea that bridge the gap between prokaryotes and eukaryotes.</title>
        <authorList>
            <person name="Spang A."/>
            <person name="Saw J.H."/>
            <person name="Jorgensen S.L."/>
            <person name="Zaremba-Niedzwiedzka K."/>
            <person name="Martijn J."/>
            <person name="Lind A.E."/>
            <person name="van Eijk R."/>
            <person name="Schleper C."/>
            <person name="Guy L."/>
            <person name="Ettema T.J."/>
        </authorList>
    </citation>
    <scope>NUCLEOTIDE SEQUENCE</scope>
</reference>
<keyword evidence="3" id="KW-0687">Ribonucleoprotein</keyword>
<sequence length="101" mass="11591">MAKVSMIEREKKRARTVAKFAEKRAALKATINAPDSSEEERWEAQVKLQQLPRDASPSRQRNRCRQTGRPHGVYRKFGLCRNKLREAAMRGDVPGLVKASW</sequence>
<evidence type="ECO:0000256" key="1">
    <source>
        <dbReference type="ARBA" id="ARBA00009083"/>
    </source>
</evidence>
<evidence type="ECO:0000256" key="2">
    <source>
        <dbReference type="ARBA" id="ARBA00022980"/>
    </source>
</evidence>
<name>A0A0F9CN52_9ZZZZ</name>
<dbReference type="Gene3D" id="1.10.287.1480">
    <property type="match status" value="1"/>
</dbReference>
<organism evidence="5">
    <name type="scientific">marine sediment metagenome</name>
    <dbReference type="NCBI Taxonomy" id="412755"/>
    <lineage>
        <taxon>unclassified sequences</taxon>
        <taxon>metagenomes</taxon>
        <taxon>ecological metagenomes</taxon>
    </lineage>
</organism>
<dbReference type="GO" id="GO:0006412">
    <property type="term" value="P:translation"/>
    <property type="evidence" value="ECO:0007669"/>
    <property type="project" value="InterPro"/>
</dbReference>
<gene>
    <name evidence="5" type="ORF">LCGC14_2646510</name>
</gene>
<evidence type="ECO:0000256" key="4">
    <source>
        <dbReference type="SAM" id="MobiDB-lite"/>
    </source>
</evidence>
<dbReference type="InterPro" id="IPR018271">
    <property type="entry name" value="Ribosomal_uS14_CS"/>
</dbReference>
<dbReference type="PROSITE" id="PS00527">
    <property type="entry name" value="RIBOSOMAL_S14"/>
    <property type="match status" value="1"/>
</dbReference>
<dbReference type="HAMAP" id="MF_00537">
    <property type="entry name" value="Ribosomal_uS14_1"/>
    <property type="match status" value="1"/>
</dbReference>